<evidence type="ECO:0008006" key="4">
    <source>
        <dbReference type="Google" id="ProtNLM"/>
    </source>
</evidence>
<organism evidence="2 3">
    <name type="scientific">Actinomadura yumaensis</name>
    <dbReference type="NCBI Taxonomy" id="111807"/>
    <lineage>
        <taxon>Bacteria</taxon>
        <taxon>Bacillati</taxon>
        <taxon>Actinomycetota</taxon>
        <taxon>Actinomycetes</taxon>
        <taxon>Streptosporangiales</taxon>
        <taxon>Thermomonosporaceae</taxon>
        <taxon>Actinomadura</taxon>
    </lineage>
</organism>
<protein>
    <recommendedName>
        <fullName evidence="4">Transposase</fullName>
    </recommendedName>
</protein>
<keyword evidence="3" id="KW-1185">Reference proteome</keyword>
<reference evidence="3" key="1">
    <citation type="journal article" date="2019" name="Int. J. Syst. Evol. Microbiol.">
        <title>The Global Catalogue of Microorganisms (GCM) 10K type strain sequencing project: providing services to taxonomists for standard genome sequencing and annotation.</title>
        <authorList>
            <consortium name="The Broad Institute Genomics Platform"/>
            <consortium name="The Broad Institute Genome Sequencing Center for Infectious Disease"/>
            <person name="Wu L."/>
            <person name="Ma J."/>
        </authorList>
    </citation>
    <scope>NUCLEOTIDE SEQUENCE [LARGE SCALE GENOMIC DNA]</scope>
    <source>
        <strain evidence="3">JCM 3369</strain>
    </source>
</reference>
<proteinExistence type="predicted"/>
<name>A0ABW2CMK1_9ACTN</name>
<dbReference type="Proteomes" id="UP001596380">
    <property type="component" value="Unassembled WGS sequence"/>
</dbReference>
<evidence type="ECO:0000313" key="3">
    <source>
        <dbReference type="Proteomes" id="UP001596380"/>
    </source>
</evidence>
<dbReference type="EMBL" id="JBHSXS010000015">
    <property type="protein sequence ID" value="MFC6882877.1"/>
    <property type="molecule type" value="Genomic_DNA"/>
</dbReference>
<gene>
    <name evidence="2" type="ORF">ACFQKB_24195</name>
</gene>
<comment type="caution">
    <text evidence="2">The sequence shown here is derived from an EMBL/GenBank/DDBJ whole genome shotgun (WGS) entry which is preliminary data.</text>
</comment>
<sequence>MALLSAWPPKLTAAPRRVKEDGLHLLVLDGTLIACDRARADRPHCPAEPLPRNEHAGHRRTRRANAQLKNFRIVRKLR</sequence>
<accession>A0ABW2CMK1</accession>
<evidence type="ECO:0000313" key="2">
    <source>
        <dbReference type="EMBL" id="MFC6882877.1"/>
    </source>
</evidence>
<feature type="compositionally biased region" description="Basic and acidic residues" evidence="1">
    <location>
        <begin position="43"/>
        <end position="56"/>
    </location>
</feature>
<feature type="region of interest" description="Disordered" evidence="1">
    <location>
        <begin position="43"/>
        <end position="63"/>
    </location>
</feature>
<dbReference type="RefSeq" id="WP_160820356.1">
    <property type="nucleotide sequence ID" value="NZ_JBHSXE010000001.1"/>
</dbReference>
<evidence type="ECO:0000256" key="1">
    <source>
        <dbReference type="SAM" id="MobiDB-lite"/>
    </source>
</evidence>